<evidence type="ECO:0000313" key="4">
    <source>
        <dbReference type="EMBL" id="PZR51979.1"/>
    </source>
</evidence>
<feature type="domain" description="FAD dependent oxidoreductase" evidence="3">
    <location>
        <begin position="46"/>
        <end position="407"/>
    </location>
</feature>
<dbReference type="SUPFAM" id="SSF51905">
    <property type="entry name" value="FAD/NAD(P)-binding domain"/>
    <property type="match status" value="1"/>
</dbReference>
<dbReference type="Pfam" id="PF01266">
    <property type="entry name" value="DAO"/>
    <property type="match status" value="1"/>
</dbReference>
<sequence>MVNIARRRRWRLERRCRRRHPRDVPRRAALAPPRPARPAALPQQVDVVVVGAGIVGLAHAVEARARGASVVVVERHAHATGASVRALGHVAVTGQDGPTLAPALASRDRWLALSRQAGFVAHESGALAVARVEDELAVLEDLAAARDGAVTLLDRAGVAARLPRATDGVVGGAVLSMDLQVDPREAVPALTAWLARQPGASVVHATAVVSMEPGSGRTLVRTTRGDVVARRVVVAVGHDVDGLLPEVGEAHGLRRVTSQVLRATLRSTGEALPVVAGTALLRQPWVARSPHHRRILVRLEDERPRTVRAGVALVVTQHAEGRVDVGSTRLEAPAADPFRQEALDDLLLTESALVLGEVPQVVERWSAVQATAPEPFVVARPQRGVLAVVASGGDGMTTALGLAQRTVEGFF</sequence>
<keyword evidence="5" id="KW-1185">Reference proteome</keyword>
<dbReference type="PANTHER" id="PTHR13847:SF287">
    <property type="entry name" value="FAD-DEPENDENT OXIDOREDUCTASE DOMAIN-CONTAINING PROTEIN 1"/>
    <property type="match status" value="1"/>
</dbReference>
<dbReference type="GO" id="GO:0005737">
    <property type="term" value="C:cytoplasm"/>
    <property type="evidence" value="ECO:0007669"/>
    <property type="project" value="TreeGrafter"/>
</dbReference>
<dbReference type="InterPro" id="IPR017741">
    <property type="entry name" value="FAD-dependent_OxRdtase_HpnW"/>
</dbReference>
<dbReference type="EMBL" id="QKWH01000014">
    <property type="protein sequence ID" value="PZR51979.1"/>
    <property type="molecule type" value="Genomic_DNA"/>
</dbReference>
<reference evidence="4 5" key="1">
    <citation type="submission" date="2018-06" db="EMBL/GenBank/DDBJ databases">
        <title>Whole genome sequencing of a novel hydrocarbon degrading bacterial strain, PW21 isolated from oil contaminated produced water sample.</title>
        <authorList>
            <person name="Nagkirti P."/>
            <person name="Shaikh A."/>
            <person name="Gowdaman V."/>
            <person name="Engineer A.E."/>
            <person name="Dagar S."/>
            <person name="Dhakephalkar P.K."/>
        </authorList>
    </citation>
    <scope>NUCLEOTIDE SEQUENCE [LARGE SCALE GENOMIC DNA]</scope>
    <source>
        <strain evidence="4 5">PW21</strain>
    </source>
</reference>
<accession>A0A2W5WK72</accession>
<feature type="compositionally biased region" description="Low complexity" evidence="2">
    <location>
        <begin position="27"/>
        <end position="37"/>
    </location>
</feature>
<comment type="caution">
    <text evidence="4">The sequence shown here is derived from an EMBL/GenBank/DDBJ whole genome shotgun (WGS) entry which is preliminary data.</text>
</comment>
<gene>
    <name evidence="4" type="ORF">DNL40_14285</name>
</gene>
<organism evidence="4 5">
    <name type="scientific">Xylanimonas oleitrophica</name>
    <dbReference type="NCBI Taxonomy" id="2607479"/>
    <lineage>
        <taxon>Bacteria</taxon>
        <taxon>Bacillati</taxon>
        <taxon>Actinomycetota</taxon>
        <taxon>Actinomycetes</taxon>
        <taxon>Micrococcales</taxon>
        <taxon>Promicromonosporaceae</taxon>
        <taxon>Xylanimonas</taxon>
    </lineage>
</organism>
<dbReference type="Proteomes" id="UP000248783">
    <property type="component" value="Unassembled WGS sequence"/>
</dbReference>
<dbReference type="AlphaFoldDB" id="A0A2W5WK72"/>
<proteinExistence type="predicted"/>
<evidence type="ECO:0000313" key="5">
    <source>
        <dbReference type="Proteomes" id="UP000248783"/>
    </source>
</evidence>
<dbReference type="Gene3D" id="3.50.50.60">
    <property type="entry name" value="FAD/NAD(P)-binding domain"/>
    <property type="match status" value="1"/>
</dbReference>
<evidence type="ECO:0000256" key="2">
    <source>
        <dbReference type="SAM" id="MobiDB-lite"/>
    </source>
</evidence>
<protein>
    <submittedName>
        <fullName evidence="4">TIGR03364 family FAD-dependent oxidoreductase</fullName>
    </submittedName>
</protein>
<dbReference type="Gene3D" id="3.30.9.10">
    <property type="entry name" value="D-Amino Acid Oxidase, subunit A, domain 2"/>
    <property type="match status" value="1"/>
</dbReference>
<feature type="region of interest" description="Disordered" evidence="2">
    <location>
        <begin position="18"/>
        <end position="37"/>
    </location>
</feature>
<dbReference type="NCBIfam" id="TIGR03364">
    <property type="entry name" value="HpnW_proposed"/>
    <property type="match status" value="1"/>
</dbReference>
<dbReference type="InterPro" id="IPR006076">
    <property type="entry name" value="FAD-dep_OxRdtase"/>
</dbReference>
<dbReference type="GO" id="GO:0016491">
    <property type="term" value="F:oxidoreductase activity"/>
    <property type="evidence" value="ECO:0007669"/>
    <property type="project" value="UniProtKB-KW"/>
</dbReference>
<dbReference type="PANTHER" id="PTHR13847">
    <property type="entry name" value="SARCOSINE DEHYDROGENASE-RELATED"/>
    <property type="match status" value="1"/>
</dbReference>
<keyword evidence="1" id="KW-0560">Oxidoreductase</keyword>
<evidence type="ECO:0000259" key="3">
    <source>
        <dbReference type="Pfam" id="PF01266"/>
    </source>
</evidence>
<evidence type="ECO:0000256" key="1">
    <source>
        <dbReference type="ARBA" id="ARBA00023002"/>
    </source>
</evidence>
<name>A0A2W5WK72_9MICO</name>
<dbReference type="InterPro" id="IPR036188">
    <property type="entry name" value="FAD/NAD-bd_sf"/>
</dbReference>